<reference evidence="1" key="1">
    <citation type="submission" date="2025-08" db="UniProtKB">
        <authorList>
            <consortium name="Ensembl"/>
        </authorList>
    </citation>
    <scope>IDENTIFICATION</scope>
</reference>
<evidence type="ECO:0000313" key="1">
    <source>
        <dbReference type="Ensembl" id="ENSCATP00000007429.1"/>
    </source>
</evidence>
<reference evidence="1" key="2">
    <citation type="submission" date="2025-09" db="UniProtKB">
        <authorList>
            <consortium name="Ensembl"/>
        </authorList>
    </citation>
    <scope>IDENTIFICATION</scope>
</reference>
<organism evidence="1 2">
    <name type="scientific">Cercocebus atys</name>
    <name type="common">Sooty mangabey</name>
    <name type="synonym">Cercocebus torquatus atys</name>
    <dbReference type="NCBI Taxonomy" id="9531"/>
    <lineage>
        <taxon>Eukaryota</taxon>
        <taxon>Metazoa</taxon>
        <taxon>Chordata</taxon>
        <taxon>Craniata</taxon>
        <taxon>Vertebrata</taxon>
        <taxon>Euteleostomi</taxon>
        <taxon>Mammalia</taxon>
        <taxon>Eutheria</taxon>
        <taxon>Euarchontoglires</taxon>
        <taxon>Primates</taxon>
        <taxon>Haplorrhini</taxon>
        <taxon>Catarrhini</taxon>
        <taxon>Cercopithecidae</taxon>
        <taxon>Cercopithecinae</taxon>
        <taxon>Cercocebus</taxon>
    </lineage>
</organism>
<dbReference type="Bgee" id="ENSCATG00000022222">
    <property type="expression patterns" value="Expressed in bone marrow and 4 other cell types or tissues"/>
</dbReference>
<proteinExistence type="predicted"/>
<dbReference type="GeneTree" id="ENSGT00910000147055"/>
<dbReference type="Ensembl" id="ENSCATT00000025674.1">
    <property type="protein sequence ID" value="ENSCATP00000007429.1"/>
    <property type="gene ID" value="ENSCATG00000022222.1"/>
</dbReference>
<evidence type="ECO:0000313" key="2">
    <source>
        <dbReference type="Proteomes" id="UP000233060"/>
    </source>
</evidence>
<dbReference type="AlphaFoldDB" id="A0A2K5L3C5"/>
<name>A0A2K5L3C5_CERAT</name>
<dbReference type="OMA" id="KWKWECA"/>
<sequence>MLPTCTETLKGAFLHSFCVFLGIPRFRYSEYRYKSMLAYVAAPLTDFYQHLPSLLLLCHVHCGWSCWKVLPCLGRHPRYSPNMQTCQVLGQPCLPVHFSLLALLCSKWKWECALLVY</sequence>
<accession>A0A2K5L3C5</accession>
<keyword evidence="2" id="KW-1185">Reference proteome</keyword>
<protein>
    <submittedName>
        <fullName evidence="1">Uncharacterized protein</fullName>
    </submittedName>
</protein>
<dbReference type="Proteomes" id="UP000233060">
    <property type="component" value="Unassembled WGS sequence"/>
</dbReference>